<accession>A0ABT7BFP6</accession>
<sequence>MKIIKTEQLLSSPHIEQQSIYQQSKQQVQEAIQQVEWPENSGQFTIYPESGKKRGQGNGVKPIKLKFIEYLKAQNWQIEYEISPELGKVDAVFNEARKTVAVEWETGNISSSHRSINKMVLGIQKQYILASFVIVPCRNLAQYLTDRIANFEELEPYFDFWRNCGACYQGNLLIFGVEHDQTSHEVPRIPKGTDGRAKA</sequence>
<comment type="caution">
    <text evidence="1">The sequence shown here is derived from an EMBL/GenBank/DDBJ whole genome shotgun (WGS) entry which is preliminary data.</text>
</comment>
<keyword evidence="1" id="KW-0378">Hydrolase</keyword>
<evidence type="ECO:0000313" key="2">
    <source>
        <dbReference type="Proteomes" id="UP001231370"/>
    </source>
</evidence>
<evidence type="ECO:0000313" key="1">
    <source>
        <dbReference type="EMBL" id="MDJ1178006.1"/>
    </source>
</evidence>
<keyword evidence="2" id="KW-1185">Reference proteome</keyword>
<dbReference type="InterPro" id="IPR011338">
    <property type="entry name" value="BamHI/BglII/BstY"/>
</dbReference>
<dbReference type="GO" id="GO:0004519">
    <property type="term" value="F:endonuclease activity"/>
    <property type="evidence" value="ECO:0007669"/>
    <property type="project" value="UniProtKB-KW"/>
</dbReference>
<dbReference type="Pfam" id="PF02923">
    <property type="entry name" value="BamHI"/>
    <property type="match status" value="1"/>
</dbReference>
<dbReference type="RefSeq" id="WP_283761331.1">
    <property type="nucleotide sequence ID" value="NZ_JAQPOK010000031.1"/>
</dbReference>
<protein>
    <submittedName>
        <fullName evidence="1">Restriction endonuclease</fullName>
    </submittedName>
</protein>
<organism evidence="1 2">
    <name type="scientific">Roseofilum halophilum BLCC-M91</name>
    <dbReference type="NCBI Taxonomy" id="3022259"/>
    <lineage>
        <taxon>Bacteria</taxon>
        <taxon>Bacillati</taxon>
        <taxon>Cyanobacteriota</taxon>
        <taxon>Cyanophyceae</taxon>
        <taxon>Desertifilales</taxon>
        <taxon>Desertifilaceae</taxon>
        <taxon>Roseofilum</taxon>
        <taxon>Roseofilum halophilum</taxon>
    </lineage>
</organism>
<reference evidence="1 2" key="1">
    <citation type="submission" date="2023-01" db="EMBL/GenBank/DDBJ databases">
        <title>Novel diversity within Roseofilum (Cyanobacteria; Desertifilaceae) from marine benthic mats with descriptions of four novel species.</title>
        <authorList>
            <person name="Wang Y."/>
            <person name="Berthold D.E."/>
            <person name="Hu J."/>
            <person name="Lefler F.W."/>
            <person name="Laughinghouse H.D. IV."/>
        </authorList>
    </citation>
    <scope>NUCLEOTIDE SEQUENCE [LARGE SCALE GENOMIC DNA]</scope>
    <source>
        <strain evidence="1 2">BLCC-M91</strain>
    </source>
</reference>
<name>A0ABT7BFP6_9CYAN</name>
<proteinExistence type="predicted"/>
<keyword evidence="1" id="KW-0255">Endonuclease</keyword>
<keyword evidence="1" id="KW-0540">Nuclease</keyword>
<dbReference type="SUPFAM" id="SSF52980">
    <property type="entry name" value="Restriction endonuclease-like"/>
    <property type="match status" value="1"/>
</dbReference>
<dbReference type="Proteomes" id="UP001231370">
    <property type="component" value="Unassembled WGS sequence"/>
</dbReference>
<gene>
    <name evidence="1" type="ORF">PJF56_03920</name>
</gene>
<dbReference type="EMBL" id="JAQPOK010000031">
    <property type="protein sequence ID" value="MDJ1178006.1"/>
    <property type="molecule type" value="Genomic_DNA"/>
</dbReference>
<dbReference type="InterPro" id="IPR011335">
    <property type="entry name" value="Restrct_endonuc-II-like"/>
</dbReference>
<dbReference type="Gene3D" id="3.40.91.20">
    <property type="match status" value="1"/>
</dbReference>
<dbReference type="InterPro" id="IPR004194">
    <property type="entry name" value="Restrct_endonuc_II_BamHI"/>
</dbReference>